<name>A0AAW2YNY5_9EUKA</name>
<evidence type="ECO:0000256" key="1">
    <source>
        <dbReference type="ARBA" id="ARBA00022658"/>
    </source>
</evidence>
<dbReference type="InterPro" id="IPR000408">
    <property type="entry name" value="Reg_chr_condens"/>
</dbReference>
<dbReference type="EMBL" id="JAOPGA020000467">
    <property type="protein sequence ID" value="KAL0478764.1"/>
    <property type="molecule type" value="Genomic_DNA"/>
</dbReference>
<dbReference type="Pfam" id="PF25390">
    <property type="entry name" value="WD40_RLD"/>
    <property type="match status" value="1"/>
</dbReference>
<feature type="domain" description="RCC1-like" evidence="5">
    <location>
        <begin position="4"/>
        <end position="280"/>
    </location>
</feature>
<protein>
    <submittedName>
        <fullName evidence="6">Ultraviolet-B receptor</fullName>
    </submittedName>
</protein>
<keyword evidence="6" id="KW-0675">Receptor</keyword>
<dbReference type="Gene3D" id="2.130.10.30">
    <property type="entry name" value="Regulator of chromosome condensation 1/beta-lactamase-inhibitor protein II"/>
    <property type="match status" value="3"/>
</dbReference>
<dbReference type="PROSITE" id="PS50012">
    <property type="entry name" value="RCC1_3"/>
    <property type="match status" value="5"/>
</dbReference>
<feature type="repeat" description="RCC1" evidence="3">
    <location>
        <begin position="57"/>
        <end position="105"/>
    </location>
</feature>
<gene>
    <name evidence="6" type="ORF">AKO1_008371</name>
</gene>
<feature type="repeat" description="RCC1" evidence="3">
    <location>
        <begin position="211"/>
        <end position="261"/>
    </location>
</feature>
<dbReference type="PANTHER" id="PTHR45982">
    <property type="entry name" value="REGULATOR OF CHROMOSOME CONDENSATION"/>
    <property type="match status" value="1"/>
</dbReference>
<dbReference type="InterPro" id="IPR009091">
    <property type="entry name" value="RCC1/BLIP-II"/>
</dbReference>
<dbReference type="InterPro" id="IPR058923">
    <property type="entry name" value="RCC1-like_dom"/>
</dbReference>
<keyword evidence="2" id="KW-0677">Repeat</keyword>
<feature type="repeat" description="RCC1" evidence="3">
    <location>
        <begin position="4"/>
        <end position="56"/>
    </location>
</feature>
<comment type="caution">
    <text evidence="6">The sequence shown here is derived from an EMBL/GenBank/DDBJ whole genome shotgun (WGS) entry which is preliminary data.</text>
</comment>
<keyword evidence="7" id="KW-1185">Reference proteome</keyword>
<evidence type="ECO:0000256" key="3">
    <source>
        <dbReference type="PROSITE-ProRule" id="PRU00235"/>
    </source>
</evidence>
<dbReference type="PRINTS" id="PR00633">
    <property type="entry name" value="RCCNDNSATION"/>
</dbReference>
<dbReference type="AlphaFoldDB" id="A0AAW2YNY5"/>
<feature type="repeat" description="RCC1" evidence="3">
    <location>
        <begin position="106"/>
        <end position="157"/>
    </location>
</feature>
<dbReference type="Proteomes" id="UP001431209">
    <property type="component" value="Unassembled WGS sequence"/>
</dbReference>
<evidence type="ECO:0000313" key="6">
    <source>
        <dbReference type="EMBL" id="KAL0478764.1"/>
    </source>
</evidence>
<feature type="compositionally biased region" description="Polar residues" evidence="4">
    <location>
        <begin position="10"/>
        <end position="24"/>
    </location>
</feature>
<feature type="region of interest" description="Disordered" evidence="4">
    <location>
        <begin position="1"/>
        <end position="24"/>
    </location>
</feature>
<feature type="repeat" description="RCC1" evidence="3">
    <location>
        <begin position="158"/>
        <end position="210"/>
    </location>
</feature>
<dbReference type="InterPro" id="IPR051553">
    <property type="entry name" value="Ran_GTPase-activating"/>
</dbReference>
<evidence type="ECO:0000259" key="5">
    <source>
        <dbReference type="Pfam" id="PF25390"/>
    </source>
</evidence>
<organism evidence="6 7">
    <name type="scientific">Acrasis kona</name>
    <dbReference type="NCBI Taxonomy" id="1008807"/>
    <lineage>
        <taxon>Eukaryota</taxon>
        <taxon>Discoba</taxon>
        <taxon>Heterolobosea</taxon>
        <taxon>Tetramitia</taxon>
        <taxon>Eutetramitia</taxon>
        <taxon>Acrasidae</taxon>
        <taxon>Acrasis</taxon>
    </lineage>
</organism>
<reference evidence="6 7" key="1">
    <citation type="submission" date="2024-03" db="EMBL/GenBank/DDBJ databases">
        <title>The Acrasis kona genome and developmental transcriptomes reveal deep origins of eukaryotic multicellular pathways.</title>
        <authorList>
            <person name="Sheikh S."/>
            <person name="Fu C.-J."/>
            <person name="Brown M.W."/>
            <person name="Baldauf S.L."/>
        </authorList>
    </citation>
    <scope>NUCLEOTIDE SEQUENCE [LARGE SCALE GENOMIC DNA]</scope>
    <source>
        <strain evidence="6 7">ATCC MYA-3509</strain>
    </source>
</reference>
<evidence type="ECO:0000256" key="2">
    <source>
        <dbReference type="ARBA" id="ARBA00022737"/>
    </source>
</evidence>
<proteinExistence type="predicted"/>
<accession>A0AAW2YNY5</accession>
<dbReference type="SUPFAM" id="SSF50985">
    <property type="entry name" value="RCC1/BLIP-II"/>
    <property type="match status" value="2"/>
</dbReference>
<evidence type="ECO:0000256" key="4">
    <source>
        <dbReference type="SAM" id="MobiDB-lite"/>
    </source>
</evidence>
<dbReference type="PANTHER" id="PTHR45982:SF1">
    <property type="entry name" value="REGULATOR OF CHROMOSOME CONDENSATION"/>
    <property type="match status" value="1"/>
</dbReference>
<evidence type="ECO:0000313" key="7">
    <source>
        <dbReference type="Proteomes" id="UP001431209"/>
    </source>
</evidence>
<keyword evidence="1" id="KW-0344">Guanine-nucleotide releasing factor</keyword>
<sequence>MNSAKLYAFGSNSDSSLGTGSNEETISTPRLVSFEQKSPVKMICCGSTLFSLLTDQGEVYVWGSVAWGSVSCKESIPQTPTKMDIPGRVVKICIGSSHCLAITDEGLLYSFGGNEMGALGLGDYINKYQFEQVTSLEGRFITDIDAGYTFSIALTSLGDYYTFGENRYGQCCLGHFNNSYEEPHFSFSLSSNKLSNVSLGSHYGLGLTKSHKVLAWGQGYGGQLGKRDTNRNTCRVVDKLKSIKIKSIHAGYCHCLAVSFDNSLYCWGNNIALQLGLKTLTHISPPFQHPLFDGNVLNVYTNCCAYHSFITTTEHKLFGMGSNSSHQITNDSASDFEKTSQSLESIELTEEDFWKKKEVHKIGVSAFSTIALVSEVARIKTQLLLHISCFCDLTIKCLK</sequence>